<dbReference type="Proteomes" id="UP001160148">
    <property type="component" value="Unassembled WGS sequence"/>
</dbReference>
<gene>
    <name evidence="1" type="ORF">MEUPH1_LOCUS18785</name>
</gene>
<organism evidence="1 2">
    <name type="scientific">Macrosiphum euphorbiae</name>
    <name type="common">potato aphid</name>
    <dbReference type="NCBI Taxonomy" id="13131"/>
    <lineage>
        <taxon>Eukaryota</taxon>
        <taxon>Metazoa</taxon>
        <taxon>Ecdysozoa</taxon>
        <taxon>Arthropoda</taxon>
        <taxon>Hexapoda</taxon>
        <taxon>Insecta</taxon>
        <taxon>Pterygota</taxon>
        <taxon>Neoptera</taxon>
        <taxon>Paraneoptera</taxon>
        <taxon>Hemiptera</taxon>
        <taxon>Sternorrhyncha</taxon>
        <taxon>Aphidomorpha</taxon>
        <taxon>Aphidoidea</taxon>
        <taxon>Aphididae</taxon>
        <taxon>Macrosiphini</taxon>
        <taxon>Macrosiphum</taxon>
    </lineage>
</organism>
<keyword evidence="2" id="KW-1185">Reference proteome</keyword>
<evidence type="ECO:0000313" key="1">
    <source>
        <dbReference type="EMBL" id="CAI6363897.1"/>
    </source>
</evidence>
<reference evidence="1 2" key="1">
    <citation type="submission" date="2023-01" db="EMBL/GenBank/DDBJ databases">
        <authorList>
            <person name="Whitehead M."/>
        </authorList>
    </citation>
    <scope>NUCLEOTIDE SEQUENCE [LARGE SCALE GENOMIC DNA]</scope>
</reference>
<comment type="caution">
    <text evidence="1">The sequence shown here is derived from an EMBL/GenBank/DDBJ whole genome shotgun (WGS) entry which is preliminary data.</text>
</comment>
<proteinExistence type="predicted"/>
<dbReference type="AlphaFoldDB" id="A0AAV0X8A3"/>
<protein>
    <submittedName>
        <fullName evidence="1">Uncharacterized protein</fullName>
    </submittedName>
</protein>
<evidence type="ECO:0000313" key="2">
    <source>
        <dbReference type="Proteomes" id="UP001160148"/>
    </source>
</evidence>
<accession>A0AAV0X8A3</accession>
<dbReference type="EMBL" id="CARXXK010000003">
    <property type="protein sequence ID" value="CAI6363897.1"/>
    <property type="molecule type" value="Genomic_DNA"/>
</dbReference>
<dbReference type="PANTHER" id="PTHR33053">
    <property type="entry name" value="PROTEIN, PUTATIVE-RELATED"/>
    <property type="match status" value="1"/>
</dbReference>
<sequence>MPFVFWLNIVLKGKLNNQFYSHFKLLVSALRILVCDNLCQIHNQLAETFLKEFVSQYSILYGPHNVSYNVHNLVHLPMFVKIHGSLDNFSCFKYENYLQEIKKSIKSAKYPLPEITNRIIEKQKHCLSEKYQISNPVTVGKEVSIKIVSPYVSLADKIYEKITLQDLNITINTSKIKDKYVMLKNQNIVVVRHIMKRQNEFEFKIIVQKFFNCLNFYFSPTPSSNLETFNINTALLSDEFIISVTEVKYKCFFVPISNETAIVTTLCHGIAE</sequence>
<name>A0AAV0X8A3_9HEMI</name>